<evidence type="ECO:0000256" key="5">
    <source>
        <dbReference type="ARBA" id="ARBA00024029"/>
    </source>
</evidence>
<dbReference type="GO" id="GO:0016811">
    <property type="term" value="F:hydrolase activity, acting on carbon-nitrogen (but not peptide) bonds, in linear amides"/>
    <property type="evidence" value="ECO:0007669"/>
    <property type="project" value="TreeGrafter"/>
</dbReference>
<gene>
    <name evidence="6" type="ORF">DFJ67_5920</name>
</gene>
<keyword evidence="4" id="KW-0862">Zinc</keyword>
<evidence type="ECO:0000256" key="4">
    <source>
        <dbReference type="ARBA" id="ARBA00022833"/>
    </source>
</evidence>
<keyword evidence="3 6" id="KW-0378">Hydrolase</keyword>
<dbReference type="Pfam" id="PF02633">
    <property type="entry name" value="Creatininase"/>
    <property type="match status" value="1"/>
</dbReference>
<dbReference type="NCBIfam" id="TIGR03964">
    <property type="entry name" value="mycofact_creat"/>
    <property type="match status" value="1"/>
</dbReference>
<dbReference type="Proteomes" id="UP000256913">
    <property type="component" value="Unassembled WGS sequence"/>
</dbReference>
<dbReference type="GO" id="GO:0046872">
    <property type="term" value="F:metal ion binding"/>
    <property type="evidence" value="ECO:0007669"/>
    <property type="project" value="UniProtKB-KW"/>
</dbReference>
<keyword evidence="2" id="KW-0479">Metal-binding</keyword>
<dbReference type="OrthoDB" id="9801445at2"/>
<organism evidence="6 7">
    <name type="scientific">Asanoa ferruginea</name>
    <dbReference type="NCBI Taxonomy" id="53367"/>
    <lineage>
        <taxon>Bacteria</taxon>
        <taxon>Bacillati</taxon>
        <taxon>Actinomycetota</taxon>
        <taxon>Actinomycetes</taxon>
        <taxon>Micromonosporales</taxon>
        <taxon>Micromonosporaceae</taxon>
        <taxon>Asanoa</taxon>
    </lineage>
</organism>
<evidence type="ECO:0000313" key="7">
    <source>
        <dbReference type="Proteomes" id="UP000256913"/>
    </source>
</evidence>
<dbReference type="GO" id="GO:0009231">
    <property type="term" value="P:riboflavin biosynthetic process"/>
    <property type="evidence" value="ECO:0007669"/>
    <property type="project" value="TreeGrafter"/>
</dbReference>
<dbReference type="PANTHER" id="PTHR35005">
    <property type="entry name" value="3-DEHYDRO-SCYLLO-INOSOSE HYDROLASE"/>
    <property type="match status" value="1"/>
</dbReference>
<dbReference type="PANTHER" id="PTHR35005:SF1">
    <property type="entry name" value="2-AMINO-5-FORMYLAMINO-6-RIBOSYLAMINOPYRIMIDIN-4(3H)-ONE 5'-MONOPHOSPHATE DEFORMYLASE"/>
    <property type="match status" value="1"/>
</dbReference>
<comment type="cofactor">
    <cofactor evidence="1">
        <name>Zn(2+)</name>
        <dbReference type="ChEBI" id="CHEBI:29105"/>
    </cofactor>
</comment>
<evidence type="ECO:0000256" key="2">
    <source>
        <dbReference type="ARBA" id="ARBA00022723"/>
    </source>
</evidence>
<dbReference type="EMBL" id="QUMQ01000001">
    <property type="protein sequence ID" value="REF99876.1"/>
    <property type="molecule type" value="Genomic_DNA"/>
</dbReference>
<comment type="similarity">
    <text evidence="5">Belongs to the creatininase superfamily.</text>
</comment>
<dbReference type="InterPro" id="IPR003785">
    <property type="entry name" value="Creatininase/forma_Hydrolase"/>
</dbReference>
<protein>
    <submittedName>
        <fullName evidence="6">Creatinine amidohydrolase</fullName>
    </submittedName>
</protein>
<evidence type="ECO:0000313" key="6">
    <source>
        <dbReference type="EMBL" id="REF99876.1"/>
    </source>
</evidence>
<sequence length="226" mass="22475">MNLGGLNWPSVAALGPRSVLAVPLGSTEQHGPHLPLSTDADVALALCSALAASRGDVVVAPLLPYGASGEHAGFAGTLSIGTSALTTVLVELGRSASETFSRLLLVSGHGGNADAVAAAVRTLRAESHDVLPWFPRWQGDAHAGYVETSLQLALSPDLVQLDRAEAGATAPLASLMPAMRAGGIAAVSANGVLGDPAGASAEAGASILAALVDDLRAAVADWVGAP</sequence>
<evidence type="ECO:0000256" key="1">
    <source>
        <dbReference type="ARBA" id="ARBA00001947"/>
    </source>
</evidence>
<evidence type="ECO:0000256" key="3">
    <source>
        <dbReference type="ARBA" id="ARBA00022801"/>
    </source>
</evidence>
<dbReference type="InterPro" id="IPR024087">
    <property type="entry name" value="Creatininase-like_sf"/>
</dbReference>
<reference evidence="6 7" key="1">
    <citation type="submission" date="2018-08" db="EMBL/GenBank/DDBJ databases">
        <title>Sequencing the genomes of 1000 actinobacteria strains.</title>
        <authorList>
            <person name="Klenk H.-P."/>
        </authorList>
    </citation>
    <scope>NUCLEOTIDE SEQUENCE [LARGE SCALE GENOMIC DNA]</scope>
    <source>
        <strain evidence="6 7">DSM 44099</strain>
    </source>
</reference>
<dbReference type="SUPFAM" id="SSF102215">
    <property type="entry name" value="Creatininase"/>
    <property type="match status" value="1"/>
</dbReference>
<dbReference type="InterPro" id="IPR023871">
    <property type="entry name" value="MftE"/>
</dbReference>
<name>A0A3D9ZR68_9ACTN</name>
<comment type="caution">
    <text evidence="6">The sequence shown here is derived from an EMBL/GenBank/DDBJ whole genome shotgun (WGS) entry which is preliminary data.</text>
</comment>
<accession>A0A3D9ZR68</accession>
<dbReference type="Gene3D" id="3.40.50.10310">
    <property type="entry name" value="Creatininase"/>
    <property type="match status" value="1"/>
</dbReference>
<keyword evidence="7" id="KW-1185">Reference proteome</keyword>
<dbReference type="AlphaFoldDB" id="A0A3D9ZR68"/>
<dbReference type="RefSeq" id="WP_116070998.1">
    <property type="nucleotide sequence ID" value="NZ_BONB01000079.1"/>
</dbReference>
<proteinExistence type="inferred from homology"/>